<keyword evidence="6 14" id="KW-0223">Dioxygenase</keyword>
<comment type="cofactor">
    <cofactor evidence="14">
        <name>Fe(2+)</name>
        <dbReference type="ChEBI" id="CHEBI:29033"/>
    </cofactor>
    <text evidence="14">Binds 1 Fe(2+) ion per subunit.</text>
</comment>
<dbReference type="EMBL" id="JARKIK010000007">
    <property type="protein sequence ID" value="KAK8750328.1"/>
    <property type="molecule type" value="Genomic_DNA"/>
</dbReference>
<dbReference type="PANTHER" id="PTHR13096">
    <property type="entry name" value="MINA53 MYC INDUCED NUCLEAR ANTIGEN"/>
    <property type="match status" value="1"/>
</dbReference>
<dbReference type="GO" id="GO:0032453">
    <property type="term" value="F:histone H3K4 demethylase activity"/>
    <property type="evidence" value="ECO:0007669"/>
    <property type="project" value="TreeGrafter"/>
</dbReference>
<keyword evidence="9 14" id="KW-0805">Transcription regulation</keyword>
<reference evidence="17 18" key="1">
    <citation type="journal article" date="2024" name="BMC Genomics">
        <title>Genome assembly of redclaw crayfish (Cherax quadricarinatus) provides insights into its immune adaptation and hypoxia tolerance.</title>
        <authorList>
            <person name="Liu Z."/>
            <person name="Zheng J."/>
            <person name="Li H."/>
            <person name="Fang K."/>
            <person name="Wang S."/>
            <person name="He J."/>
            <person name="Zhou D."/>
            <person name="Weng S."/>
            <person name="Chi M."/>
            <person name="Gu Z."/>
            <person name="He J."/>
            <person name="Li F."/>
            <person name="Wang M."/>
        </authorList>
    </citation>
    <scope>NUCLEOTIDE SEQUENCE [LARGE SCALE GENOMIC DNA]</scope>
    <source>
        <strain evidence="17">ZL_2023a</strain>
    </source>
</reference>
<dbReference type="EMBL" id="JARKIK010000007">
    <property type="protein sequence ID" value="KAK8750329.1"/>
    <property type="molecule type" value="Genomic_DNA"/>
</dbReference>
<evidence type="ECO:0000313" key="17">
    <source>
        <dbReference type="EMBL" id="KAK8750329.1"/>
    </source>
</evidence>
<dbReference type="Gene3D" id="2.60.120.650">
    <property type="entry name" value="Cupin"/>
    <property type="match status" value="1"/>
</dbReference>
<dbReference type="InterPro" id="IPR049043">
    <property type="entry name" value="WHD_RIOX1"/>
</dbReference>
<proteinExistence type="inferred from homology"/>
<evidence type="ECO:0000256" key="1">
    <source>
        <dbReference type="ARBA" id="ARBA00004123"/>
    </source>
</evidence>
<evidence type="ECO:0000256" key="12">
    <source>
        <dbReference type="ARBA" id="ARBA00025670"/>
    </source>
</evidence>
<evidence type="ECO:0000256" key="3">
    <source>
        <dbReference type="ARBA" id="ARBA00022491"/>
    </source>
</evidence>
<keyword evidence="10 14" id="KW-0804">Transcription</keyword>
<dbReference type="EC" id="1.14.11.27" evidence="14"/>
<evidence type="ECO:0000256" key="9">
    <source>
        <dbReference type="ARBA" id="ARBA00023015"/>
    </source>
</evidence>
<keyword evidence="8 14" id="KW-0408">Iron</keyword>
<protein>
    <recommendedName>
        <fullName evidence="14">Bifunctional lysine-specific demethylase and histidyl-hydroxylase</fullName>
        <ecNumber evidence="14">1.14.11.27</ecNumber>
    </recommendedName>
</protein>
<comment type="catalytic activity">
    <reaction evidence="13 14">
        <text>N(6),N(6)-dimethyl-L-lysyl(36)-[histone H3] + 2 2-oxoglutarate + 2 O2 = L-lysyl(36)-[histone H3] + 2 formaldehyde + 2 succinate + 2 CO2</text>
        <dbReference type="Rhea" id="RHEA:42032"/>
        <dbReference type="Rhea" id="RHEA-COMP:9785"/>
        <dbReference type="Rhea" id="RHEA-COMP:9787"/>
        <dbReference type="ChEBI" id="CHEBI:15379"/>
        <dbReference type="ChEBI" id="CHEBI:16526"/>
        <dbReference type="ChEBI" id="CHEBI:16810"/>
        <dbReference type="ChEBI" id="CHEBI:16842"/>
        <dbReference type="ChEBI" id="CHEBI:29969"/>
        <dbReference type="ChEBI" id="CHEBI:30031"/>
        <dbReference type="ChEBI" id="CHEBI:61976"/>
        <dbReference type="EC" id="1.14.11.27"/>
    </reaction>
</comment>
<dbReference type="Proteomes" id="UP001445076">
    <property type="component" value="Unassembled WGS sequence"/>
</dbReference>
<evidence type="ECO:0000256" key="2">
    <source>
        <dbReference type="ARBA" id="ARBA00010309"/>
    </source>
</evidence>
<dbReference type="GO" id="GO:0140680">
    <property type="term" value="F:histone H3K36me/H3K36me2 demethylase activity"/>
    <property type="evidence" value="ECO:0007669"/>
    <property type="project" value="UniProtKB-EC"/>
</dbReference>
<comment type="similarity">
    <text evidence="2">Belongs to the ROX family. NO66 subfamily.</text>
</comment>
<dbReference type="Gene3D" id="3.90.930.40">
    <property type="match status" value="1"/>
</dbReference>
<evidence type="ECO:0000259" key="16">
    <source>
        <dbReference type="PROSITE" id="PS51184"/>
    </source>
</evidence>
<dbReference type="InterPro" id="IPR039994">
    <property type="entry name" value="NO66-like"/>
</dbReference>
<evidence type="ECO:0000313" key="18">
    <source>
        <dbReference type="Proteomes" id="UP001445076"/>
    </source>
</evidence>
<comment type="function">
    <text evidence="12">Oxygenase that can act as both a histone lysine demethylase and a ribosomal histidine hydroxylase. Specifically demethylates 'Lys-4' (H3K4me) and 'Lys-36' (H3K36me) of histone H3, thereby playing a central role in histone code.</text>
</comment>
<feature type="domain" description="JmjC" evidence="16">
    <location>
        <begin position="315"/>
        <end position="454"/>
    </location>
</feature>
<keyword evidence="7 14" id="KW-0560">Oxidoreductase</keyword>
<keyword evidence="5" id="KW-0156">Chromatin regulator</keyword>
<dbReference type="Pfam" id="PF21233">
    <property type="entry name" value="WHD_RIOX1"/>
    <property type="match status" value="1"/>
</dbReference>
<gene>
    <name evidence="17" type="ORF">OTU49_014781</name>
</gene>
<sequence>MKVASSKVPARVVYMKKGLRKKKNMKQKMLENGCKSIASPQNKINKKNKSVTLKKNFKKKTRPTEATKSYKNNESGGIKTTEEGTQSLSKITENTSHEEVVKFKRLVKDIAPHTNGIQNLEAKDIAPHTNGIQNLEAKVNNNELIKKRKQFSDVPVKLLPKRKKTNKKIISTAADTKADKQEEMSVSFSDEYRGEEIQTLSGEEIGAVDTKDSREEGQKALLHIINPYSEEEFMRNYWEKKPLLIKRNDAHYYKSLFTTFIFDKILHQNMVLYTKNLDITSYSNGKRETHNPIGQALAPVVWDYYNNGCSIRMLNPQTFHRPVWKLLATLQEHFMSFCGANVYLTPPNTQGFAPHWDDIEAFILQLEGKKQWKVYSPRSENEELPVNSSDNLSQDEIGKPILDIVLNAGDLLYFPRGYIHQGCAVDNTHSLHITISTYQKNTWGHLLETLLPQALNTAMSEDIEFRRGLPCDYLDYMGIVNMDKDSPSRKAFIQKLGELVGRLMNFAPVDAAVDQRGASLMHDSLPPFLKKKDRICSAYGGGERWCEKKMKVINSVELKPDTPIRLLRRNCLRVVPEEECVKVYHCLENTREYHQEEPQYIELIPENAPAVEALIHAYPEYLTIESLPLSDEIAKMAVASGLWERGLVVTARPLNSQLDN</sequence>
<evidence type="ECO:0000256" key="15">
    <source>
        <dbReference type="SAM" id="MobiDB-lite"/>
    </source>
</evidence>
<dbReference type="PROSITE" id="PS51184">
    <property type="entry name" value="JMJC"/>
    <property type="match status" value="1"/>
</dbReference>
<keyword evidence="4 14" id="KW-0479">Metal-binding</keyword>
<reference evidence="17" key="2">
    <citation type="submission" date="2024-01" db="EMBL/GenBank/DDBJ databases">
        <authorList>
            <person name="He J."/>
            <person name="Wang M."/>
            <person name="Zheng J."/>
            <person name="Liu Z."/>
        </authorList>
    </citation>
    <scope>NUCLEOTIDE SEQUENCE</scope>
    <source>
        <strain evidence="17">ZL_2023a</strain>
        <tissue evidence="17">Muscle</tissue>
    </source>
</reference>
<evidence type="ECO:0000256" key="6">
    <source>
        <dbReference type="ARBA" id="ARBA00022964"/>
    </source>
</evidence>
<dbReference type="GO" id="GO:0005506">
    <property type="term" value="F:iron ion binding"/>
    <property type="evidence" value="ECO:0007669"/>
    <property type="project" value="UniProtKB-UniRule"/>
</dbReference>
<dbReference type="FunFam" id="2.60.120.650:FF:000013">
    <property type="entry name" value="Ribosomal oxygenase 1"/>
    <property type="match status" value="1"/>
</dbReference>
<evidence type="ECO:0000256" key="11">
    <source>
        <dbReference type="ARBA" id="ARBA00023242"/>
    </source>
</evidence>
<keyword evidence="3" id="KW-0678">Repressor</keyword>
<feature type="compositionally biased region" description="Polar residues" evidence="15">
    <location>
        <begin position="64"/>
        <end position="75"/>
    </location>
</feature>
<evidence type="ECO:0000256" key="7">
    <source>
        <dbReference type="ARBA" id="ARBA00023002"/>
    </source>
</evidence>
<dbReference type="Pfam" id="PF08007">
    <property type="entry name" value="JmjC_2"/>
    <property type="match status" value="1"/>
</dbReference>
<feature type="region of interest" description="Disordered" evidence="15">
    <location>
        <begin position="59"/>
        <end position="89"/>
    </location>
</feature>
<dbReference type="SUPFAM" id="SSF51197">
    <property type="entry name" value="Clavaminate synthase-like"/>
    <property type="match status" value="1"/>
</dbReference>
<organism evidence="17 18">
    <name type="scientific">Cherax quadricarinatus</name>
    <name type="common">Australian red claw crayfish</name>
    <dbReference type="NCBI Taxonomy" id="27406"/>
    <lineage>
        <taxon>Eukaryota</taxon>
        <taxon>Metazoa</taxon>
        <taxon>Ecdysozoa</taxon>
        <taxon>Arthropoda</taxon>
        <taxon>Crustacea</taxon>
        <taxon>Multicrustacea</taxon>
        <taxon>Malacostraca</taxon>
        <taxon>Eumalacostraca</taxon>
        <taxon>Eucarida</taxon>
        <taxon>Decapoda</taxon>
        <taxon>Pleocyemata</taxon>
        <taxon>Astacidea</taxon>
        <taxon>Parastacoidea</taxon>
        <taxon>Parastacidae</taxon>
        <taxon>Cherax</taxon>
    </lineage>
</organism>
<dbReference type="AlphaFoldDB" id="A0AAW0YJH0"/>
<dbReference type="Gene3D" id="1.10.10.1500">
    <property type="entry name" value="JmjC domain-containing ribosomal oxygenase (ROX), dimer domain"/>
    <property type="match status" value="1"/>
</dbReference>
<dbReference type="FunFam" id="1.10.10.1500:FF:000001">
    <property type="entry name" value="ribosomal oxygenase 1 isoform X1"/>
    <property type="match status" value="1"/>
</dbReference>
<dbReference type="GO" id="GO:0045471">
    <property type="term" value="P:response to ethanol"/>
    <property type="evidence" value="ECO:0007669"/>
    <property type="project" value="UniProtKB-ARBA"/>
</dbReference>
<dbReference type="InterPro" id="IPR003347">
    <property type="entry name" value="JmjC_dom"/>
</dbReference>
<keyword evidence="18" id="KW-1185">Reference proteome</keyword>
<dbReference type="PANTHER" id="PTHR13096:SF8">
    <property type="entry name" value="RIBOSOMAL OXYGENASE 1"/>
    <property type="match status" value="1"/>
</dbReference>
<evidence type="ECO:0000256" key="8">
    <source>
        <dbReference type="ARBA" id="ARBA00023004"/>
    </source>
</evidence>
<dbReference type="FunFam" id="3.90.930.40:FF:000001">
    <property type="entry name" value="ribosomal oxygenase 1 isoform X1"/>
    <property type="match status" value="1"/>
</dbReference>
<keyword evidence="11 14" id="KW-0539">Nucleus</keyword>
<evidence type="ECO:0000256" key="13">
    <source>
        <dbReference type="ARBA" id="ARBA00047915"/>
    </source>
</evidence>
<evidence type="ECO:0000256" key="5">
    <source>
        <dbReference type="ARBA" id="ARBA00022853"/>
    </source>
</evidence>
<name>A0AAW0YJH0_CHEQU</name>
<accession>A0AAW0YJH0</accession>
<evidence type="ECO:0000256" key="14">
    <source>
        <dbReference type="RuleBase" id="RU366061"/>
    </source>
</evidence>
<evidence type="ECO:0000256" key="10">
    <source>
        <dbReference type="ARBA" id="ARBA00023163"/>
    </source>
</evidence>
<evidence type="ECO:0000256" key="4">
    <source>
        <dbReference type="ARBA" id="ARBA00022723"/>
    </source>
</evidence>
<dbReference type="GO" id="GO:0005730">
    <property type="term" value="C:nucleolus"/>
    <property type="evidence" value="ECO:0007669"/>
    <property type="project" value="TreeGrafter"/>
</dbReference>
<comment type="subcellular location">
    <subcellularLocation>
        <location evidence="1 14">Nucleus</location>
    </subcellularLocation>
</comment>
<comment type="caution">
    <text evidence="17">The sequence shown here is derived from an EMBL/GenBank/DDBJ whole genome shotgun (WGS) entry which is preliminary data.</text>
</comment>